<proteinExistence type="predicted"/>
<dbReference type="EMBL" id="CP139639">
    <property type="protein sequence ID" value="WRI27386.1"/>
    <property type="molecule type" value="Genomic_DNA"/>
</dbReference>
<reference evidence="1 2" key="1">
    <citation type="submission" date="2023-12" db="EMBL/GenBank/DDBJ databases">
        <title>First complete genome sequence of Pseudomonas canadensis strain Pcan-CK-23 isolated from homogenized tissues of Zophobas morio larvae.</title>
        <authorList>
            <person name="Kundlacz C."/>
            <person name="Aldeia C."/>
            <person name="Eddoubaji Y."/>
            <person name="Campos-Madueno E.I."/>
            <person name="Endimiani A."/>
        </authorList>
    </citation>
    <scope>NUCLEOTIDE SEQUENCE [LARGE SCALE GENOMIC DNA]</scope>
    <source>
        <strain evidence="1 2">Pcan-CK-23</strain>
    </source>
</reference>
<accession>A0ABZ1AD73</accession>
<evidence type="ECO:0000313" key="2">
    <source>
        <dbReference type="Proteomes" id="UP001322392"/>
    </source>
</evidence>
<sequence>MLASMEGGYSTVEAPADSSLAPALDIYAKVLAHPQLQAWFASKGLEMSTLTLHRDSISGYVYRDGVRTAVTFSTTDSSGWGQASVRLRSIKDVLDPADEGLPYLQAGESWVPHSLVLQAFGLQLPVFTEDRDELLASLRTSGLVMPAQQYQQLSVSLERVRQSVGDLDERAFLADQLESAVKDLPDDTPFDWSTQPAQLSVSTPLAAGDEVAQARLKRFSESPAVQALIKDLIWPGQAFRVSEGRFEHKTPAGEWIDLTAYITHVAELDQEFRPLVTLSHTWGNALYSTPYCDIRQYLDHKGLGSPRTAGETRNVVQWLRTATLPPVPPLGNYAALMAREWSPGQLTSDDKAILKASASQRFGGEVPQGFYDLSEISVQALQDNPTEQLEKLLNGRDALAFGESLARDLIWMDSPLPKAVSQQLVLAALALHSDAEAPAKPGFIAGYNVYQPANMGRSFSAVRRDVEQHLQDTQGLDPKLAVLVAHIGLAQAAPEFLVRDVPPSIRVGTPAWVELRLGAAMADRIAPGTSRGMTEEQVSELTTLAPTSEAQASLMQLHAMKLLLDWAVLNGVIPALIDGEHPPEALKTASEAFFKQREEVNTALSAVTAMPDRKAMAIQELLKVFPDFTASQLEAMKVVIADSDVLRNMRVSEPRTRSLVETYMTGDLTTGKWVLTHDMPQTAVRPRTSPYQRSHEVIAPQEKRDALDARIRKLPMLDTLLQTAVNEHRKSLQTVYTTRLKLMFSELSLEDRQMLELGTVQLYGIRGETGLPPATETAADRAATRGRQGTLLRAELDGKVNYYEVFANGTIVKRTNLPKQLKLGDASGGKSNPMGLSGIYVTAFTGGFSLGVDYEAYAKGTEAKPGSTSKVIVGKLGGPIAGRSLAAGEALETYVPGTYASSKIHSIASRIAELNFYEADDAMLARAKGSLPLEKQREALGAEKAILLGLVPFVGAYQEFATGNIGKGLFNLGLDLVGLALGAGGRARALIRAGRSITHNPLGGALRKLGSVVHPLAPKVAWAKPVESFGDRAFNFIKASALFTSAAMNPADGYGQLVNSALKGLIKLPLLASGATRLGNAAPHLITVEEKLRSFWLAGAWDSKAPTASAGSSGVYQGVPVSAQRHGGDWYAINPRTNQPFGTPLRDFRLGA</sequence>
<protein>
    <submittedName>
        <fullName evidence="1">Uncharacterized protein</fullName>
    </submittedName>
</protein>
<name>A0ABZ1AD73_9PSED</name>
<dbReference type="RefSeq" id="WP_323990494.1">
    <property type="nucleotide sequence ID" value="NZ_CP139639.1"/>
</dbReference>
<gene>
    <name evidence="1" type="ORF">SPL95_13935</name>
</gene>
<evidence type="ECO:0000313" key="1">
    <source>
        <dbReference type="EMBL" id="WRI27386.1"/>
    </source>
</evidence>
<dbReference type="Proteomes" id="UP001322392">
    <property type="component" value="Chromosome"/>
</dbReference>
<keyword evidence="2" id="KW-1185">Reference proteome</keyword>
<organism evidence="1 2">
    <name type="scientific">Pseudomonas canadensis</name>
    <dbReference type="NCBI Taxonomy" id="915099"/>
    <lineage>
        <taxon>Bacteria</taxon>
        <taxon>Pseudomonadati</taxon>
        <taxon>Pseudomonadota</taxon>
        <taxon>Gammaproteobacteria</taxon>
        <taxon>Pseudomonadales</taxon>
        <taxon>Pseudomonadaceae</taxon>
        <taxon>Pseudomonas</taxon>
    </lineage>
</organism>